<dbReference type="NCBIfam" id="TIGR02937">
    <property type="entry name" value="sigma70-ECF"/>
    <property type="match status" value="1"/>
</dbReference>
<evidence type="ECO:0000256" key="2">
    <source>
        <dbReference type="ARBA" id="ARBA00023015"/>
    </source>
</evidence>
<name>A0A3A1TZN6_9MICO</name>
<dbReference type="PANTHER" id="PTHR43133:SF25">
    <property type="entry name" value="RNA POLYMERASE SIGMA FACTOR RFAY-RELATED"/>
    <property type="match status" value="1"/>
</dbReference>
<evidence type="ECO:0000313" key="9">
    <source>
        <dbReference type="Proteomes" id="UP000265742"/>
    </source>
</evidence>
<evidence type="ECO:0000256" key="5">
    <source>
        <dbReference type="SAM" id="MobiDB-lite"/>
    </source>
</evidence>
<keyword evidence="9" id="KW-1185">Reference proteome</keyword>
<dbReference type="GO" id="GO:0016987">
    <property type="term" value="F:sigma factor activity"/>
    <property type="evidence" value="ECO:0007669"/>
    <property type="project" value="UniProtKB-KW"/>
</dbReference>
<evidence type="ECO:0000259" key="7">
    <source>
        <dbReference type="Pfam" id="PF08281"/>
    </source>
</evidence>
<dbReference type="PANTHER" id="PTHR43133">
    <property type="entry name" value="RNA POLYMERASE ECF-TYPE SIGMA FACTO"/>
    <property type="match status" value="1"/>
</dbReference>
<dbReference type="InterPro" id="IPR013249">
    <property type="entry name" value="RNA_pol_sigma70_r4_t2"/>
</dbReference>
<evidence type="ECO:0000256" key="1">
    <source>
        <dbReference type="ARBA" id="ARBA00010641"/>
    </source>
</evidence>
<evidence type="ECO:0000256" key="4">
    <source>
        <dbReference type="ARBA" id="ARBA00023163"/>
    </source>
</evidence>
<comment type="similarity">
    <text evidence="1">Belongs to the sigma-70 factor family. ECF subfamily.</text>
</comment>
<keyword evidence="3" id="KW-0731">Sigma factor</keyword>
<dbReference type="InterPro" id="IPR007627">
    <property type="entry name" value="RNA_pol_sigma70_r2"/>
</dbReference>
<feature type="compositionally biased region" description="Basic and acidic residues" evidence="5">
    <location>
        <begin position="1"/>
        <end position="11"/>
    </location>
</feature>
<sequence>MSRWRPREGRAATRPGRRGPVTHPADRTCPIVLPVTDDETALWSAACSHDERAFGALFDRHRDRVFRHALRLVEHRSEAEDVTAAAFFELWRRRDAVRVVDGSVLPWLLVTATNLCRNARRGTRRYRAMLAGFPRDDVGVDPAATAGDRIDRDAESARLHRAIAGLSGDDAALLVLTAVEGWTTARAAEAIGIRHEAARTRLTRIRRRVRAHIENEGGR</sequence>
<dbReference type="InterPro" id="IPR013324">
    <property type="entry name" value="RNA_pol_sigma_r3/r4-like"/>
</dbReference>
<dbReference type="Pfam" id="PF04542">
    <property type="entry name" value="Sigma70_r2"/>
    <property type="match status" value="1"/>
</dbReference>
<dbReference type="GO" id="GO:0003677">
    <property type="term" value="F:DNA binding"/>
    <property type="evidence" value="ECO:0007669"/>
    <property type="project" value="InterPro"/>
</dbReference>
<accession>A0A3A1TZN6</accession>
<dbReference type="Proteomes" id="UP000265742">
    <property type="component" value="Unassembled WGS sequence"/>
</dbReference>
<dbReference type="Gene3D" id="1.10.1740.10">
    <property type="match status" value="1"/>
</dbReference>
<dbReference type="InterPro" id="IPR039425">
    <property type="entry name" value="RNA_pol_sigma-70-like"/>
</dbReference>
<reference evidence="9" key="1">
    <citation type="submission" date="2018-09" db="EMBL/GenBank/DDBJ databases">
        <authorList>
            <person name="Kim I."/>
        </authorList>
    </citation>
    <scope>NUCLEOTIDE SEQUENCE [LARGE SCALE GENOMIC DNA]</scope>
    <source>
        <strain evidence="9">DD4a</strain>
    </source>
</reference>
<dbReference type="Gene3D" id="1.10.10.10">
    <property type="entry name" value="Winged helix-like DNA-binding domain superfamily/Winged helix DNA-binding domain"/>
    <property type="match status" value="1"/>
</dbReference>
<proteinExistence type="inferred from homology"/>
<keyword evidence="2" id="KW-0805">Transcription regulation</keyword>
<organism evidence="8 9">
    <name type="scientific">Amnibacterium setariae</name>
    <dbReference type="NCBI Taxonomy" id="2306585"/>
    <lineage>
        <taxon>Bacteria</taxon>
        <taxon>Bacillati</taxon>
        <taxon>Actinomycetota</taxon>
        <taxon>Actinomycetes</taxon>
        <taxon>Micrococcales</taxon>
        <taxon>Microbacteriaceae</taxon>
        <taxon>Amnibacterium</taxon>
    </lineage>
</organism>
<evidence type="ECO:0000313" key="8">
    <source>
        <dbReference type="EMBL" id="RIX28145.1"/>
    </source>
</evidence>
<dbReference type="InterPro" id="IPR014284">
    <property type="entry name" value="RNA_pol_sigma-70_dom"/>
</dbReference>
<dbReference type="InterPro" id="IPR036388">
    <property type="entry name" value="WH-like_DNA-bd_sf"/>
</dbReference>
<keyword evidence="4" id="KW-0804">Transcription</keyword>
<dbReference type="Pfam" id="PF08281">
    <property type="entry name" value="Sigma70_r4_2"/>
    <property type="match status" value="1"/>
</dbReference>
<dbReference type="SUPFAM" id="SSF88946">
    <property type="entry name" value="Sigma2 domain of RNA polymerase sigma factors"/>
    <property type="match status" value="1"/>
</dbReference>
<protein>
    <submittedName>
        <fullName evidence="8">RNA polymerase sigma factor</fullName>
    </submittedName>
</protein>
<feature type="region of interest" description="Disordered" evidence="5">
    <location>
        <begin position="1"/>
        <end position="25"/>
    </location>
</feature>
<dbReference type="AlphaFoldDB" id="A0A3A1TZN6"/>
<gene>
    <name evidence="8" type="ORF">D1781_11730</name>
</gene>
<dbReference type="SUPFAM" id="SSF88659">
    <property type="entry name" value="Sigma3 and sigma4 domains of RNA polymerase sigma factors"/>
    <property type="match status" value="1"/>
</dbReference>
<dbReference type="GO" id="GO:0006352">
    <property type="term" value="P:DNA-templated transcription initiation"/>
    <property type="evidence" value="ECO:0007669"/>
    <property type="project" value="InterPro"/>
</dbReference>
<evidence type="ECO:0000256" key="3">
    <source>
        <dbReference type="ARBA" id="ARBA00023082"/>
    </source>
</evidence>
<dbReference type="InterPro" id="IPR013325">
    <property type="entry name" value="RNA_pol_sigma_r2"/>
</dbReference>
<feature type="domain" description="RNA polymerase sigma factor 70 region 4 type 2" evidence="7">
    <location>
        <begin position="158"/>
        <end position="208"/>
    </location>
</feature>
<feature type="domain" description="RNA polymerase sigma-70 region 2" evidence="6">
    <location>
        <begin position="57"/>
        <end position="125"/>
    </location>
</feature>
<comment type="caution">
    <text evidence="8">The sequence shown here is derived from an EMBL/GenBank/DDBJ whole genome shotgun (WGS) entry which is preliminary data.</text>
</comment>
<evidence type="ECO:0000259" key="6">
    <source>
        <dbReference type="Pfam" id="PF04542"/>
    </source>
</evidence>
<dbReference type="EMBL" id="QXTG01000002">
    <property type="protein sequence ID" value="RIX28145.1"/>
    <property type="molecule type" value="Genomic_DNA"/>
</dbReference>